<proteinExistence type="predicted"/>
<organism evidence="6 7">
    <name type="scientific">Rhizoclosmatium globosum</name>
    <dbReference type="NCBI Taxonomy" id="329046"/>
    <lineage>
        <taxon>Eukaryota</taxon>
        <taxon>Fungi</taxon>
        <taxon>Fungi incertae sedis</taxon>
        <taxon>Chytridiomycota</taxon>
        <taxon>Chytridiomycota incertae sedis</taxon>
        <taxon>Chytridiomycetes</taxon>
        <taxon>Chytridiales</taxon>
        <taxon>Chytriomycetaceae</taxon>
        <taxon>Rhizoclosmatium</taxon>
    </lineage>
</organism>
<dbReference type="Gene3D" id="1.25.40.20">
    <property type="entry name" value="Ankyrin repeat-containing domain"/>
    <property type="match status" value="1"/>
</dbReference>
<feature type="repeat" description="ANK" evidence="3">
    <location>
        <begin position="118"/>
        <end position="150"/>
    </location>
</feature>
<dbReference type="SUPFAM" id="SSF48403">
    <property type="entry name" value="Ankyrin repeat"/>
    <property type="match status" value="1"/>
</dbReference>
<dbReference type="InterPro" id="IPR002110">
    <property type="entry name" value="Ankyrin_rpt"/>
</dbReference>
<name>A0A1Y2C1H2_9FUNG</name>
<protein>
    <submittedName>
        <fullName evidence="6">Uncharacterized protein</fullName>
    </submittedName>
</protein>
<dbReference type="AlphaFoldDB" id="A0A1Y2C1H2"/>
<reference evidence="6 7" key="1">
    <citation type="submission" date="2016-07" db="EMBL/GenBank/DDBJ databases">
        <title>Pervasive Adenine N6-methylation of Active Genes in Fungi.</title>
        <authorList>
            <consortium name="DOE Joint Genome Institute"/>
            <person name="Mondo S.J."/>
            <person name="Dannebaum R.O."/>
            <person name="Kuo R.C."/>
            <person name="Labutti K."/>
            <person name="Haridas S."/>
            <person name="Kuo A."/>
            <person name="Salamov A."/>
            <person name="Ahrendt S.R."/>
            <person name="Lipzen A."/>
            <person name="Sullivan W."/>
            <person name="Andreopoulos W.B."/>
            <person name="Clum A."/>
            <person name="Lindquist E."/>
            <person name="Daum C."/>
            <person name="Ramamoorthy G.K."/>
            <person name="Gryganskyi A."/>
            <person name="Culley D."/>
            <person name="Magnuson J.K."/>
            <person name="James T.Y."/>
            <person name="O'Malley M.A."/>
            <person name="Stajich J.E."/>
            <person name="Spatafora J.W."/>
            <person name="Visel A."/>
            <person name="Grigoriev I.V."/>
        </authorList>
    </citation>
    <scope>NUCLEOTIDE SEQUENCE [LARGE SCALE GENOMIC DNA]</scope>
    <source>
        <strain evidence="6 7">JEL800</strain>
    </source>
</reference>
<dbReference type="GO" id="GO:0071356">
    <property type="term" value="P:cellular response to tumor necrosis factor"/>
    <property type="evidence" value="ECO:0007669"/>
    <property type="project" value="TreeGrafter"/>
</dbReference>
<accession>A0A1Y2C1H2</accession>
<feature type="coiled-coil region" evidence="4">
    <location>
        <begin position="768"/>
        <end position="823"/>
    </location>
</feature>
<evidence type="ECO:0000256" key="2">
    <source>
        <dbReference type="ARBA" id="ARBA00023043"/>
    </source>
</evidence>
<evidence type="ECO:0000313" key="6">
    <source>
        <dbReference type="EMBL" id="ORY40806.1"/>
    </source>
</evidence>
<dbReference type="Proteomes" id="UP000193642">
    <property type="component" value="Unassembled WGS sequence"/>
</dbReference>
<dbReference type="GO" id="GO:0051059">
    <property type="term" value="F:NF-kappaB binding"/>
    <property type="evidence" value="ECO:0007669"/>
    <property type="project" value="TreeGrafter"/>
</dbReference>
<dbReference type="PROSITE" id="PS50088">
    <property type="entry name" value="ANK_REPEAT"/>
    <property type="match status" value="2"/>
</dbReference>
<feature type="coiled-coil region" evidence="4">
    <location>
        <begin position="633"/>
        <end position="681"/>
    </location>
</feature>
<feature type="coiled-coil region" evidence="4">
    <location>
        <begin position="970"/>
        <end position="1018"/>
    </location>
</feature>
<dbReference type="PRINTS" id="PR01415">
    <property type="entry name" value="ANKYRIN"/>
</dbReference>
<dbReference type="InterPro" id="IPR051070">
    <property type="entry name" value="NF-kappa-B_inhibitor"/>
</dbReference>
<dbReference type="EMBL" id="MCGO01000034">
    <property type="protein sequence ID" value="ORY40806.1"/>
    <property type="molecule type" value="Genomic_DNA"/>
</dbReference>
<evidence type="ECO:0000256" key="5">
    <source>
        <dbReference type="SAM" id="MobiDB-lite"/>
    </source>
</evidence>
<dbReference type="PROSITE" id="PS50297">
    <property type="entry name" value="ANK_REP_REGION"/>
    <property type="match status" value="2"/>
</dbReference>
<evidence type="ECO:0000256" key="3">
    <source>
        <dbReference type="PROSITE-ProRule" id="PRU00023"/>
    </source>
</evidence>
<keyword evidence="7" id="KW-1185">Reference proteome</keyword>
<evidence type="ECO:0000256" key="1">
    <source>
        <dbReference type="ARBA" id="ARBA00022737"/>
    </source>
</evidence>
<keyword evidence="2 3" id="KW-0040">ANK repeat</keyword>
<feature type="region of interest" description="Disordered" evidence="5">
    <location>
        <begin position="297"/>
        <end position="321"/>
    </location>
</feature>
<dbReference type="InterPro" id="IPR036770">
    <property type="entry name" value="Ankyrin_rpt-contain_sf"/>
</dbReference>
<keyword evidence="4" id="KW-0175">Coiled coil</keyword>
<dbReference type="OrthoDB" id="194358at2759"/>
<feature type="region of interest" description="Disordered" evidence="5">
    <location>
        <begin position="1"/>
        <end position="26"/>
    </location>
</feature>
<dbReference type="PANTHER" id="PTHR46680:SF3">
    <property type="entry name" value="NF-KAPPA-B INHIBITOR CACTUS"/>
    <property type="match status" value="1"/>
</dbReference>
<gene>
    <name evidence="6" type="ORF">BCR33DRAFT_767947</name>
</gene>
<sequence>MSSLIVPTFGKKKTVTKPPPPPVETLKALISSSNKSQDHSRTPSHNSIASIASLPPSPFFSPTDTIATLSLAKLKSPTFLNSKKLNSLQSAVHTSNVTKIKSLLADQSRDVNKLDTYHGFTALHLAVDENKLDIAVLLLDHNAKIDVLNREGRTPLMLAVMRGWTDIVQLLLQKGAYVNAQDLLGATALHYTIYLDCKESFRLLTGYDVNLTLLDKTGLPLFYHAIQCKRKEMADFLVKRASTDELNKTYGSDSSSVLDFALRNGMSSSIQTLIDHGASSKNLNYYEGKESFISCGSLSSKNDQESKTTEPQSQKSQRDPPHIQVEKLQAEILTYISELQDLKAQTQESITTLANANHSLHAQLTDVSNLYLQEKDENAKLRDQMSAMASQIEKFEFEFMVRGGVLKALGNQHDEDKASLNKQIYKLNKKLEGAQTHIAQAAAQSERNSESAIKESDFLQQSQEILLKENEISNLETRNKELSLEIQKLVLQLEQSQAENERLSSQIEMMGNQAQSFVTRASVLERQLTITEKRDLETQDESKQTIHLLRAEVERQQQELGETWSRLAESKREQSELSSEYQTLITRCFATESALQESAAQNAKLLETLNNSSEHSTKYSDLAVQLYHAINRYNTAENQLTEIINQNEQLKNIKDQNEITIKTLLSDIAELEAANKKAQKRIFELGLLFDIEKSASENNSKRLSNLETEYSLSLSKLQNELRISLDTILNLENQLNLQNYTSTTLRMRLEDTNETLANEITNNSMIHNEKEEAERSELRKQLKSAISEVDRLADSLYYHETHHSEALEKIKVLQDKLIEYEKILMQKDVDTRGLKREVASLEGRLAFSEMKATRLLSGILSSKATSVTPLLSNTITTETHNLRAQLTTETLTNAALQKLLKDSQVKRLSLTSELIALERNCEATRSTVDTLEITIQEEQEIKIQLIKKISSLKCLMKENEAVNSKQAATIRKLESSLTQCNANLHHLKEELFQSRETIQSLEVKIYELESRLREKDEKNTQLKECWFQDQKTIHQMKQDIESFHEQYLSLSDSFVALQNQLDEEEDVSDGARRQNVIEGFQVNEKLEELNRLFSSI</sequence>
<evidence type="ECO:0000313" key="7">
    <source>
        <dbReference type="Proteomes" id="UP000193642"/>
    </source>
</evidence>
<dbReference type="Gene3D" id="1.20.5.1700">
    <property type="match status" value="1"/>
</dbReference>
<dbReference type="SMART" id="SM00248">
    <property type="entry name" value="ANK"/>
    <property type="match status" value="6"/>
</dbReference>
<dbReference type="STRING" id="329046.A0A1Y2C1H2"/>
<dbReference type="GO" id="GO:0005829">
    <property type="term" value="C:cytosol"/>
    <property type="evidence" value="ECO:0007669"/>
    <property type="project" value="TreeGrafter"/>
</dbReference>
<keyword evidence="1" id="KW-0677">Repeat</keyword>
<feature type="repeat" description="ANK" evidence="3">
    <location>
        <begin position="151"/>
        <end position="183"/>
    </location>
</feature>
<dbReference type="Pfam" id="PF12796">
    <property type="entry name" value="Ank_2"/>
    <property type="match status" value="1"/>
</dbReference>
<comment type="caution">
    <text evidence="6">The sequence shown here is derived from an EMBL/GenBank/DDBJ whole genome shotgun (WGS) entry which is preliminary data.</text>
</comment>
<dbReference type="PANTHER" id="PTHR46680">
    <property type="entry name" value="NF-KAPPA-B INHIBITOR ALPHA"/>
    <property type="match status" value="1"/>
</dbReference>
<feature type="coiled-coil region" evidence="4">
    <location>
        <begin position="465"/>
        <end position="513"/>
    </location>
</feature>
<evidence type="ECO:0000256" key="4">
    <source>
        <dbReference type="SAM" id="Coils"/>
    </source>
</evidence>